<dbReference type="InterPro" id="IPR021330">
    <property type="entry name" value="DUF2939"/>
</dbReference>
<gene>
    <name evidence="1" type="ORF">Abor_001_092</name>
</gene>
<reference evidence="1 2" key="1">
    <citation type="submission" date="2012-11" db="EMBL/GenBank/DDBJ databases">
        <title>Whole genome sequence of Acetobacter orientalis 21F-2.</title>
        <authorList>
            <person name="Azuma Y."/>
            <person name="Higashiura N."/>
            <person name="Hirakawa H."/>
            <person name="Matsushita K."/>
        </authorList>
    </citation>
    <scope>NUCLEOTIDE SEQUENCE [LARGE SCALE GENOMIC DNA]</scope>
    <source>
        <strain evidence="1 2">21F-2</strain>
    </source>
</reference>
<dbReference type="Pfam" id="PF11159">
    <property type="entry name" value="DUF2939"/>
    <property type="match status" value="1"/>
</dbReference>
<dbReference type="Proteomes" id="UP000032670">
    <property type="component" value="Unassembled WGS sequence"/>
</dbReference>
<keyword evidence="2" id="KW-1185">Reference proteome</keyword>
<comment type="caution">
    <text evidence="1">The sequence shown here is derived from an EMBL/GenBank/DDBJ whole genome shotgun (WGS) entry which is preliminary data.</text>
</comment>
<sequence>MRSMKALTTVGRIARPAGLPPRQTARKLCVGACATAFGLYLASPFVTLWGVGASLQTHDMASLGAAINWGSLDSSLKQQALSGMNLLQPASDELPEFGTSFASTAVSNAVDVHVTQANLGTLVDEAMPAVAPKSRAASAPSFSSLITHASFRFARLDQFEAELPLPGHEGETPLKIEMHIQGWRWKITNVQFPTQRQPTLTASVAPSNA</sequence>
<dbReference type="STRING" id="1231341.Abor_001_092"/>
<protein>
    <recommendedName>
        <fullName evidence="3">DUF2939 domain-containing protein</fullName>
    </recommendedName>
</protein>
<evidence type="ECO:0000313" key="1">
    <source>
        <dbReference type="EMBL" id="GAN64810.1"/>
    </source>
</evidence>
<dbReference type="EMBL" id="BAMX01000001">
    <property type="protein sequence ID" value="GAN64810.1"/>
    <property type="molecule type" value="Genomic_DNA"/>
</dbReference>
<accession>A0A0D6NGR3</accession>
<dbReference type="AlphaFoldDB" id="A0A0D6NGR3"/>
<proteinExistence type="predicted"/>
<name>A0A0D6NGR3_9PROT</name>
<organism evidence="1 2">
    <name type="scientific">Acetobacter orientalis</name>
    <dbReference type="NCBI Taxonomy" id="146474"/>
    <lineage>
        <taxon>Bacteria</taxon>
        <taxon>Pseudomonadati</taxon>
        <taxon>Pseudomonadota</taxon>
        <taxon>Alphaproteobacteria</taxon>
        <taxon>Acetobacterales</taxon>
        <taxon>Acetobacteraceae</taxon>
        <taxon>Acetobacter</taxon>
    </lineage>
</organism>
<accession>A0A6N3SX09</accession>
<evidence type="ECO:0000313" key="2">
    <source>
        <dbReference type="Proteomes" id="UP000032670"/>
    </source>
</evidence>
<evidence type="ECO:0008006" key="3">
    <source>
        <dbReference type="Google" id="ProtNLM"/>
    </source>
</evidence>